<dbReference type="EMBL" id="ARXX01000016">
    <property type="protein sequence ID" value="MBF5056095.1"/>
    <property type="molecule type" value="Genomic_DNA"/>
</dbReference>
<evidence type="ECO:0000256" key="1">
    <source>
        <dbReference type="SAM" id="SignalP"/>
    </source>
</evidence>
<keyword evidence="1" id="KW-0732">Signal</keyword>
<evidence type="ECO:0000313" key="2">
    <source>
        <dbReference type="EMBL" id="MBF5056095.1"/>
    </source>
</evidence>
<comment type="caution">
    <text evidence="2">The sequence shown here is derived from an EMBL/GenBank/DDBJ whole genome shotgun (WGS) entry which is preliminary data.</text>
</comment>
<dbReference type="InterPro" id="IPR020008">
    <property type="entry name" value="GlyGly_CTERM"/>
</dbReference>
<organism evidence="2 3">
    <name type="scientific">Alloalcanivorax profundimaris</name>
    <dbReference type="NCBI Taxonomy" id="2735259"/>
    <lineage>
        <taxon>Bacteria</taxon>
        <taxon>Pseudomonadati</taxon>
        <taxon>Pseudomonadota</taxon>
        <taxon>Gammaproteobacteria</taxon>
        <taxon>Oceanospirillales</taxon>
        <taxon>Alcanivoracaceae</taxon>
        <taxon>Alloalcanivorax</taxon>
    </lineage>
</organism>
<gene>
    <name evidence="2" type="ORF">Y5W_01389</name>
</gene>
<accession>A0ABS0AS48</accession>
<dbReference type="RefSeq" id="WP_194864666.1">
    <property type="nucleotide sequence ID" value="NZ_ARXX01000016.1"/>
</dbReference>
<evidence type="ECO:0000313" key="3">
    <source>
        <dbReference type="Proteomes" id="UP000662703"/>
    </source>
</evidence>
<reference evidence="2 3" key="1">
    <citation type="submission" date="2012-09" db="EMBL/GenBank/DDBJ databases">
        <title>Genome Sequence of alkane-degrading Bacterium Alcanivorax sp. 521-1.</title>
        <authorList>
            <person name="Lai Q."/>
            <person name="Shao Z."/>
        </authorList>
    </citation>
    <scope>NUCLEOTIDE SEQUENCE [LARGE SCALE GENOMIC DNA]</scope>
    <source>
        <strain evidence="2 3">521-1</strain>
    </source>
</reference>
<feature type="chain" id="PRO_5047051936" evidence="1">
    <location>
        <begin position="27"/>
        <end position="451"/>
    </location>
</feature>
<dbReference type="NCBIfam" id="TIGR03501">
    <property type="entry name" value="GlyGly_CTERM"/>
    <property type="match status" value="1"/>
</dbReference>
<dbReference type="Proteomes" id="UP000662703">
    <property type="component" value="Unassembled WGS sequence"/>
</dbReference>
<feature type="signal peptide" evidence="1">
    <location>
        <begin position="1"/>
        <end position="26"/>
    </location>
</feature>
<protein>
    <submittedName>
        <fullName evidence="2">Vcbs repeat-containing protein</fullName>
    </submittedName>
</protein>
<sequence>MSYLTFQRTPLAVAVCSAVLCAPVGAASLLDDAAPTVDLYAAPAGYQLDDFEVTALPGGRFAVLWREANDAGADLIKLGRFDADGDLLGEVMALDSGNVSSIDVLEPALAADTDGDLVAAWSITVGGCGGVIYSRIAGDGSVIAERQSVNSGSGAKCHPAVAMDADGRFLLAWYNEDAAPEYRARAFNADGTAMGDFFVLGEAQNGAPVLALQGDTLMAAWSGYVSSAGGDVVLGRRFNLNGTALEAEPFRLDNGSEAGLSLDQTQPALAADEDGGFLAMWSQEVWPDHEQTLTMQGRHWAADGTAGETLAVPTGGLDTGGPSLASDGDGLVVVGWSQALPDENGAASRVMAFRDGTPLGDGAAVVATSTIPEAVDHSLNTEVVLGDGTATVVWFAQEDGGPSTLRARTLSVEDAPGDGGDGGGSGGGGGGSTGLLALLGLVLFGRRRNRD</sequence>
<keyword evidence="3" id="KW-1185">Reference proteome</keyword>
<proteinExistence type="predicted"/>
<name>A0ABS0AS48_9GAMM</name>